<dbReference type="AlphaFoldDB" id="A0A016UN57"/>
<evidence type="ECO:0000313" key="1">
    <source>
        <dbReference type="EMBL" id="EYC16302.1"/>
    </source>
</evidence>
<dbReference type="Proteomes" id="UP000024635">
    <property type="component" value="Unassembled WGS sequence"/>
</dbReference>
<accession>A0A016UN57</accession>
<evidence type="ECO:0008006" key="3">
    <source>
        <dbReference type="Google" id="ProtNLM"/>
    </source>
</evidence>
<keyword evidence="2" id="KW-1185">Reference proteome</keyword>
<evidence type="ECO:0000313" key="2">
    <source>
        <dbReference type="Proteomes" id="UP000024635"/>
    </source>
</evidence>
<protein>
    <recommendedName>
        <fullName evidence="3">Cytosolic fatty-acid binding proteins domain-containing protein</fullName>
    </recommendedName>
</protein>
<sequence>MPVEQDILGKWTFVSSENFEAYLKERINAVRSRLSLSGRLPLDNGSWSAPSPLLAVSRQDTTLAPINEHTDG</sequence>
<dbReference type="SUPFAM" id="SSF50814">
    <property type="entry name" value="Lipocalins"/>
    <property type="match status" value="1"/>
</dbReference>
<name>A0A016UN57_9BILA</name>
<dbReference type="EMBL" id="JARK01001370">
    <property type="protein sequence ID" value="EYC16302.1"/>
    <property type="molecule type" value="Genomic_DNA"/>
</dbReference>
<organism evidence="1 2">
    <name type="scientific">Ancylostoma ceylanicum</name>
    <dbReference type="NCBI Taxonomy" id="53326"/>
    <lineage>
        <taxon>Eukaryota</taxon>
        <taxon>Metazoa</taxon>
        <taxon>Ecdysozoa</taxon>
        <taxon>Nematoda</taxon>
        <taxon>Chromadorea</taxon>
        <taxon>Rhabditida</taxon>
        <taxon>Rhabditina</taxon>
        <taxon>Rhabditomorpha</taxon>
        <taxon>Strongyloidea</taxon>
        <taxon>Ancylostomatidae</taxon>
        <taxon>Ancylostomatinae</taxon>
        <taxon>Ancylostoma</taxon>
    </lineage>
</organism>
<reference evidence="2" key="1">
    <citation type="journal article" date="2015" name="Nat. Genet.">
        <title>The genome and transcriptome of the zoonotic hookworm Ancylostoma ceylanicum identify infection-specific gene families.</title>
        <authorList>
            <person name="Schwarz E.M."/>
            <person name="Hu Y."/>
            <person name="Antoshechkin I."/>
            <person name="Miller M.M."/>
            <person name="Sternberg P.W."/>
            <person name="Aroian R.V."/>
        </authorList>
    </citation>
    <scope>NUCLEOTIDE SEQUENCE</scope>
    <source>
        <strain evidence="2">HY135</strain>
    </source>
</reference>
<gene>
    <name evidence="1" type="primary">Acey_s0034.g2917</name>
    <name evidence="1" type="ORF">Y032_0034g2917</name>
</gene>
<proteinExistence type="predicted"/>
<dbReference type="InterPro" id="IPR012674">
    <property type="entry name" value="Calycin"/>
</dbReference>
<comment type="caution">
    <text evidence="1">The sequence shown here is derived from an EMBL/GenBank/DDBJ whole genome shotgun (WGS) entry which is preliminary data.</text>
</comment>